<dbReference type="Pfam" id="PF07530">
    <property type="entry name" value="PRE_C2HC"/>
    <property type="match status" value="1"/>
</dbReference>
<proteinExistence type="predicted"/>
<feature type="domain" description="Pre-C2HC" evidence="2">
    <location>
        <begin position="1"/>
        <end position="39"/>
    </location>
</feature>
<gene>
    <name evidence="3" type="ORF">AVEN_53929_1</name>
</gene>
<accession>A0A4Y2LP90</accession>
<feature type="region of interest" description="Disordered" evidence="1">
    <location>
        <begin position="95"/>
        <end position="167"/>
    </location>
</feature>
<protein>
    <recommendedName>
        <fullName evidence="2">Pre-C2HC domain-containing protein</fullName>
    </recommendedName>
</protein>
<dbReference type="OrthoDB" id="8123891at2759"/>
<dbReference type="AlphaFoldDB" id="A0A4Y2LP90"/>
<dbReference type="PANTHER" id="PTHR33273">
    <property type="entry name" value="DOMAIN-CONTAINING PROTEIN, PUTATIVE-RELATED"/>
    <property type="match status" value="1"/>
</dbReference>
<reference evidence="3 4" key="1">
    <citation type="journal article" date="2019" name="Sci. Rep.">
        <title>Orb-weaving spider Araneus ventricosus genome elucidates the spidroin gene catalogue.</title>
        <authorList>
            <person name="Kono N."/>
            <person name="Nakamura H."/>
            <person name="Ohtoshi R."/>
            <person name="Moran D.A.P."/>
            <person name="Shinohara A."/>
            <person name="Yoshida Y."/>
            <person name="Fujiwara M."/>
            <person name="Mori M."/>
            <person name="Tomita M."/>
            <person name="Arakawa K."/>
        </authorList>
    </citation>
    <scope>NUCLEOTIDE SEQUENCE [LARGE SCALE GENOMIC DNA]</scope>
</reference>
<name>A0A4Y2LP90_ARAVE</name>
<evidence type="ECO:0000313" key="4">
    <source>
        <dbReference type="Proteomes" id="UP000499080"/>
    </source>
</evidence>
<feature type="compositionally biased region" description="Polar residues" evidence="1">
    <location>
        <begin position="121"/>
        <end position="130"/>
    </location>
</feature>
<dbReference type="Proteomes" id="UP000499080">
    <property type="component" value="Unassembled WGS sequence"/>
</dbReference>
<dbReference type="PANTHER" id="PTHR33273:SF2">
    <property type="entry name" value="ENDONUCLEASE_EXONUCLEASE_PHOSPHATASE DOMAIN-CONTAINING PROTEIN"/>
    <property type="match status" value="1"/>
</dbReference>
<keyword evidence="4" id="KW-1185">Reference proteome</keyword>
<evidence type="ECO:0000259" key="2">
    <source>
        <dbReference type="Pfam" id="PF07530"/>
    </source>
</evidence>
<sequence>MPLFLVTLPKSADSKEIFQLTNIDRFRVKVEPLKRKTTPAQCYNCQDFFHHTRFCLRGPKFLKCVGKHATESCQKPADTPAKCCHCNGPHTANFTGCPQNPINKRQEKEAKQPKRSFKPALSNSWSNPQALAQAKVPALHQAPPMSHSTTTVFNKTPMQTASQPNNNSPLLLQISQMINTFMAQLNSVLQNSQVDQHVQQLSPNYQLECW</sequence>
<dbReference type="EMBL" id="BGPR01119242">
    <property type="protein sequence ID" value="GBN15177.1"/>
    <property type="molecule type" value="Genomic_DNA"/>
</dbReference>
<evidence type="ECO:0000313" key="3">
    <source>
        <dbReference type="EMBL" id="GBN15177.1"/>
    </source>
</evidence>
<comment type="caution">
    <text evidence="3">The sequence shown here is derived from an EMBL/GenBank/DDBJ whole genome shotgun (WGS) entry which is preliminary data.</text>
</comment>
<organism evidence="3 4">
    <name type="scientific">Araneus ventricosus</name>
    <name type="common">Orbweaver spider</name>
    <name type="synonym">Epeira ventricosa</name>
    <dbReference type="NCBI Taxonomy" id="182803"/>
    <lineage>
        <taxon>Eukaryota</taxon>
        <taxon>Metazoa</taxon>
        <taxon>Ecdysozoa</taxon>
        <taxon>Arthropoda</taxon>
        <taxon>Chelicerata</taxon>
        <taxon>Arachnida</taxon>
        <taxon>Araneae</taxon>
        <taxon>Araneomorphae</taxon>
        <taxon>Entelegynae</taxon>
        <taxon>Araneoidea</taxon>
        <taxon>Araneidae</taxon>
        <taxon>Araneus</taxon>
    </lineage>
</organism>
<feature type="compositionally biased region" description="Polar residues" evidence="1">
    <location>
        <begin position="146"/>
        <end position="167"/>
    </location>
</feature>
<evidence type="ECO:0000256" key="1">
    <source>
        <dbReference type="SAM" id="MobiDB-lite"/>
    </source>
</evidence>
<dbReference type="InterPro" id="IPR006579">
    <property type="entry name" value="Pre_C2HC_dom"/>
</dbReference>